<evidence type="ECO:0000313" key="1">
    <source>
        <dbReference type="EMBL" id="GAA3763883.1"/>
    </source>
</evidence>
<comment type="caution">
    <text evidence="1">The sequence shown here is derived from an EMBL/GenBank/DDBJ whole genome shotgun (WGS) entry which is preliminary data.</text>
</comment>
<dbReference type="EMBL" id="BAABDD010000040">
    <property type="protein sequence ID" value="GAA3763883.1"/>
    <property type="molecule type" value="Genomic_DNA"/>
</dbReference>
<sequence length="77" mass="8078">MGVPALADLGEPALLGQRVSAEQLDGDGFVAFGQRHLSQIASGARLVLYGVEQAVSVGLSWGAYEKRGAHQRTLNSV</sequence>
<protein>
    <submittedName>
        <fullName evidence="1">Uncharacterized protein</fullName>
    </submittedName>
</protein>
<organism evidence="1 2">
    <name type="scientific">Salinactinospora qingdaonensis</name>
    <dbReference type="NCBI Taxonomy" id="702744"/>
    <lineage>
        <taxon>Bacteria</taxon>
        <taxon>Bacillati</taxon>
        <taxon>Actinomycetota</taxon>
        <taxon>Actinomycetes</taxon>
        <taxon>Streptosporangiales</taxon>
        <taxon>Nocardiopsidaceae</taxon>
        <taxon>Salinactinospora</taxon>
    </lineage>
</organism>
<accession>A0ABP7GEP6</accession>
<gene>
    <name evidence="1" type="ORF">GCM10022402_46510</name>
</gene>
<evidence type="ECO:0000313" key="2">
    <source>
        <dbReference type="Proteomes" id="UP001500908"/>
    </source>
</evidence>
<keyword evidence="2" id="KW-1185">Reference proteome</keyword>
<name>A0ABP7GEP6_9ACTN</name>
<proteinExistence type="predicted"/>
<dbReference type="Proteomes" id="UP001500908">
    <property type="component" value="Unassembled WGS sequence"/>
</dbReference>
<reference evidence="2" key="1">
    <citation type="journal article" date="2019" name="Int. J. Syst. Evol. Microbiol.">
        <title>The Global Catalogue of Microorganisms (GCM) 10K type strain sequencing project: providing services to taxonomists for standard genome sequencing and annotation.</title>
        <authorList>
            <consortium name="The Broad Institute Genomics Platform"/>
            <consortium name="The Broad Institute Genome Sequencing Center for Infectious Disease"/>
            <person name="Wu L."/>
            <person name="Ma J."/>
        </authorList>
    </citation>
    <scope>NUCLEOTIDE SEQUENCE [LARGE SCALE GENOMIC DNA]</scope>
    <source>
        <strain evidence="2">JCM 17137</strain>
    </source>
</reference>